<name>A0A845B858_9PROT</name>
<accession>A0A845B858</accession>
<proteinExistence type="inferred from homology"/>
<dbReference type="PANTHER" id="PTHR42928:SF5">
    <property type="entry name" value="BLR1237 PROTEIN"/>
    <property type="match status" value="1"/>
</dbReference>
<dbReference type="InterPro" id="IPR042100">
    <property type="entry name" value="Bug_dom1"/>
</dbReference>
<dbReference type="PROSITE" id="PS51318">
    <property type="entry name" value="TAT"/>
    <property type="match status" value="1"/>
</dbReference>
<dbReference type="Pfam" id="PF03401">
    <property type="entry name" value="TctC"/>
    <property type="match status" value="1"/>
</dbReference>
<dbReference type="Proteomes" id="UP000460715">
    <property type="component" value="Unassembled WGS sequence"/>
</dbReference>
<dbReference type="AlphaFoldDB" id="A0A845B858"/>
<evidence type="ECO:0000313" key="3">
    <source>
        <dbReference type="EMBL" id="MXP62430.1"/>
    </source>
</evidence>
<evidence type="ECO:0000256" key="2">
    <source>
        <dbReference type="SAM" id="SignalP"/>
    </source>
</evidence>
<dbReference type="RefSeq" id="WP_160935535.1">
    <property type="nucleotide sequence ID" value="NZ_SNVJ01000002.1"/>
</dbReference>
<comment type="similarity">
    <text evidence="1">Belongs to the UPF0065 (bug) family.</text>
</comment>
<dbReference type="OrthoDB" id="7259884at2"/>
<organism evidence="3 4">
    <name type="scientific">Teichococcus coralli</name>
    <dbReference type="NCBI Taxonomy" id="2545983"/>
    <lineage>
        <taxon>Bacteria</taxon>
        <taxon>Pseudomonadati</taxon>
        <taxon>Pseudomonadota</taxon>
        <taxon>Alphaproteobacteria</taxon>
        <taxon>Acetobacterales</taxon>
        <taxon>Roseomonadaceae</taxon>
        <taxon>Roseomonas</taxon>
    </lineage>
</organism>
<dbReference type="SUPFAM" id="SSF53850">
    <property type="entry name" value="Periplasmic binding protein-like II"/>
    <property type="match status" value="1"/>
</dbReference>
<sequence>MTLLHRRALLGAAALLPLAPALRPGTALAQPGATTSWPSRPVRFVVPFAPAGTTDIAARILATRLQQRLGQPFPVENRGGAGGNIGSDVVAKADPDGYTILMQTVSSGAINYELYGKEMPYKPQDLAAVGLLIKVPNVIFVTPSLPVKTLAELVALAKKKPGELNHGSSGAGTSLHMTGELLKMEAGIQMTHVPFRGAGPMLAEIMAGRVEVGVDNLPSAIGHIRDGRLRPLAVTTATRSPALPDVPTTAEAGFPGVEATGWFGVQAPAKTPRPIIEKLGAEIDAVVKEPETWAKLADLGGMKPGLTPDGGTTPAAFEAFVQAEVKKWAEVVRRSGAKVD</sequence>
<protein>
    <submittedName>
        <fullName evidence="3">Tripartite tricarboxylate transporter substrate binding protein</fullName>
    </submittedName>
</protein>
<dbReference type="InterPro" id="IPR005064">
    <property type="entry name" value="BUG"/>
</dbReference>
<comment type="caution">
    <text evidence="3">The sequence shown here is derived from an EMBL/GenBank/DDBJ whole genome shotgun (WGS) entry which is preliminary data.</text>
</comment>
<dbReference type="EMBL" id="SNVJ01000002">
    <property type="protein sequence ID" value="MXP62430.1"/>
    <property type="molecule type" value="Genomic_DNA"/>
</dbReference>
<feature type="signal peptide" evidence="2">
    <location>
        <begin position="1"/>
        <end position="29"/>
    </location>
</feature>
<dbReference type="CDD" id="cd13578">
    <property type="entry name" value="PBP2_Bug27"/>
    <property type="match status" value="1"/>
</dbReference>
<evidence type="ECO:0000313" key="4">
    <source>
        <dbReference type="Proteomes" id="UP000460715"/>
    </source>
</evidence>
<dbReference type="PIRSF" id="PIRSF017082">
    <property type="entry name" value="YflP"/>
    <property type="match status" value="1"/>
</dbReference>
<feature type="chain" id="PRO_5032547226" evidence="2">
    <location>
        <begin position="30"/>
        <end position="340"/>
    </location>
</feature>
<keyword evidence="2" id="KW-0732">Signal</keyword>
<evidence type="ECO:0000256" key="1">
    <source>
        <dbReference type="ARBA" id="ARBA00006987"/>
    </source>
</evidence>
<keyword evidence="4" id="KW-1185">Reference proteome</keyword>
<dbReference type="PANTHER" id="PTHR42928">
    <property type="entry name" value="TRICARBOXYLATE-BINDING PROTEIN"/>
    <property type="match status" value="1"/>
</dbReference>
<gene>
    <name evidence="3" type="ORF">E0493_03560</name>
</gene>
<dbReference type="Gene3D" id="3.40.190.150">
    <property type="entry name" value="Bordetella uptake gene, domain 1"/>
    <property type="match status" value="1"/>
</dbReference>
<dbReference type="Gene3D" id="3.40.190.10">
    <property type="entry name" value="Periplasmic binding protein-like II"/>
    <property type="match status" value="1"/>
</dbReference>
<dbReference type="InterPro" id="IPR006311">
    <property type="entry name" value="TAT_signal"/>
</dbReference>
<reference evidence="3 4" key="1">
    <citation type="submission" date="2019-03" db="EMBL/GenBank/DDBJ databases">
        <title>Roseomonas sp. a novel Roseomonas species isolated from Sea whip Gorgonian.</title>
        <authorList>
            <person name="Li F."/>
            <person name="Pan X."/>
            <person name="Huang S."/>
            <person name="Li Z."/>
            <person name="Meng B."/>
        </authorList>
    </citation>
    <scope>NUCLEOTIDE SEQUENCE [LARGE SCALE GENOMIC DNA]</scope>
    <source>
        <strain evidence="3 4">M0104</strain>
    </source>
</reference>